<evidence type="ECO:0000313" key="3">
    <source>
        <dbReference type="Proteomes" id="UP000028821"/>
    </source>
</evidence>
<reference evidence="2 3" key="1">
    <citation type="submission" date="2014-04" db="EMBL/GenBank/DDBJ databases">
        <authorList>
            <person name="Sibley D."/>
            <person name="Venepally P."/>
            <person name="Karamycheva S."/>
            <person name="Hadjithomas M."/>
            <person name="Khan A."/>
            <person name="Brunk B."/>
            <person name="Roos D."/>
            <person name="Caler E."/>
            <person name="Lorenzi H."/>
        </authorList>
    </citation>
    <scope>NUCLEOTIDE SEQUENCE [LARGE SCALE GENOMIC DNA]</scope>
    <source>
        <strain evidence="2 3">MAS</strain>
    </source>
</reference>
<dbReference type="InterPro" id="IPR036755">
    <property type="entry name" value="SRS_dom_sf"/>
</dbReference>
<dbReference type="Gene3D" id="2.60.40.1320">
    <property type="entry name" value="SRS domain"/>
    <property type="match status" value="2"/>
</dbReference>
<feature type="domain" description="SRS" evidence="1">
    <location>
        <begin position="68"/>
        <end position="215"/>
    </location>
</feature>
<protein>
    <submittedName>
        <fullName evidence="2">SAG-related sequence SRS40E</fullName>
    </submittedName>
</protein>
<dbReference type="Pfam" id="PF04092">
    <property type="entry name" value="SAG"/>
    <property type="match status" value="2"/>
</dbReference>
<comment type="caution">
    <text evidence="2">The sequence shown here is derived from an EMBL/GenBank/DDBJ whole genome shotgun (WGS) entry which is preliminary data.</text>
</comment>
<dbReference type="SUPFAM" id="SSF74877">
    <property type="entry name" value="Major surface antigen p30, SAG1"/>
    <property type="match status" value="2"/>
</dbReference>
<dbReference type="VEuPathDB" id="ToxoDB:TGMAS_224760"/>
<dbReference type="InterPro" id="IPR028352">
    <property type="entry name" value="Surface_antig_SAG1"/>
</dbReference>
<evidence type="ECO:0000313" key="2">
    <source>
        <dbReference type="EMBL" id="KFH13860.1"/>
    </source>
</evidence>
<dbReference type="AlphaFoldDB" id="A0A086QMM8"/>
<dbReference type="EMBL" id="AEXC02001337">
    <property type="protein sequence ID" value="KFH13860.1"/>
    <property type="molecule type" value="Genomic_DNA"/>
</dbReference>
<proteinExistence type="predicted"/>
<dbReference type="PRINTS" id="PR01801">
    <property type="entry name" value="SURFCEANTIGN"/>
</dbReference>
<dbReference type="InterPro" id="IPR007226">
    <property type="entry name" value="SRS_dom"/>
</dbReference>
<gene>
    <name evidence="2" type="ORF">TGMAS_224760</name>
</gene>
<sequence>MVRTARIEQRRRGFKSKVRKLLAVCMGGALLLSSEQAVAIPHEGLLRRSLSDSPPAISKTVPTFNKHVATCTVPSDSAGRNGATATITALTLSKENLSATLKCSGANYVAVPESMKKVCSATVNEATLAGCKAADNTGEKQITLQELLGSSDPIEWTKASKEGEVANDGEEWTLQLQESDLPLTDKAFFVGCDNKAIARKDVQTPSKECKVDFNVKARPSFVADNNVVTCAYGKESNPEPLKVEMTTEMNTLTIQCGSQGVLNPKSYTATFCDPQGTDMQNCTEKKFEAILPSFVETWWAARSNDHSATLTIPEAEFPQSEQQFRLSCIYKEAQTTGTNTAEKTAKSLHLSSLMIGKTTSFVLAFWAGRLPLQNLCVLAVLMSLEYLMYLICGQPPTKDSCPRK</sequence>
<feature type="domain" description="SRS" evidence="1">
    <location>
        <begin position="226"/>
        <end position="340"/>
    </location>
</feature>
<dbReference type="GO" id="GO:0016020">
    <property type="term" value="C:membrane"/>
    <property type="evidence" value="ECO:0007669"/>
    <property type="project" value="InterPro"/>
</dbReference>
<dbReference type="Proteomes" id="UP000028821">
    <property type="component" value="Unassembled WGS sequence"/>
</dbReference>
<dbReference type="OrthoDB" id="331199at2759"/>
<accession>A0A086QMM8</accession>
<organism evidence="2 3">
    <name type="scientific">Toxoplasma gondii MAS</name>
    <dbReference type="NCBI Taxonomy" id="943118"/>
    <lineage>
        <taxon>Eukaryota</taxon>
        <taxon>Sar</taxon>
        <taxon>Alveolata</taxon>
        <taxon>Apicomplexa</taxon>
        <taxon>Conoidasida</taxon>
        <taxon>Coccidia</taxon>
        <taxon>Eucoccidiorida</taxon>
        <taxon>Eimeriorina</taxon>
        <taxon>Sarcocystidae</taxon>
        <taxon>Toxoplasma</taxon>
    </lineage>
</organism>
<evidence type="ECO:0000259" key="1">
    <source>
        <dbReference type="Pfam" id="PF04092"/>
    </source>
</evidence>
<name>A0A086QMM8_TOXGO</name>